<feature type="transmembrane region" description="Helical" evidence="6">
    <location>
        <begin position="145"/>
        <end position="165"/>
    </location>
</feature>
<comment type="subcellular location">
    <subcellularLocation>
        <location evidence="1">Cell membrane</location>
        <topology evidence="1">Multi-pass membrane protein</topology>
    </subcellularLocation>
</comment>
<comment type="caution">
    <text evidence="8">The sequence shown here is derived from an EMBL/GenBank/DDBJ whole genome shotgun (WGS) entry which is preliminary data.</text>
</comment>
<dbReference type="SUPFAM" id="SSF53649">
    <property type="entry name" value="Alkaline phosphatase-like"/>
    <property type="match status" value="1"/>
</dbReference>
<keyword evidence="5 6" id="KW-0472">Membrane</keyword>
<dbReference type="InterPro" id="IPR017850">
    <property type="entry name" value="Alkaline_phosphatase_core_sf"/>
</dbReference>
<dbReference type="InterPro" id="IPR050448">
    <property type="entry name" value="OpgB/LTA_synthase_biosynth"/>
</dbReference>
<dbReference type="EC" id="2.7.8.-" evidence="8"/>
<evidence type="ECO:0000313" key="8">
    <source>
        <dbReference type="EMBL" id="MFD1007902.1"/>
    </source>
</evidence>
<feature type="transmembrane region" description="Helical" evidence="6">
    <location>
        <begin position="177"/>
        <end position="196"/>
    </location>
</feature>
<keyword evidence="4 6" id="KW-1133">Transmembrane helix</keyword>
<accession>A0ABW3KG08</accession>
<dbReference type="Gene3D" id="3.40.720.10">
    <property type="entry name" value="Alkaline Phosphatase, subunit A"/>
    <property type="match status" value="1"/>
</dbReference>
<proteinExistence type="predicted"/>
<dbReference type="GO" id="GO:0016740">
    <property type="term" value="F:transferase activity"/>
    <property type="evidence" value="ECO:0007669"/>
    <property type="project" value="UniProtKB-KW"/>
</dbReference>
<dbReference type="Proteomes" id="UP001597048">
    <property type="component" value="Unassembled WGS sequence"/>
</dbReference>
<keyword evidence="9" id="KW-1185">Reference proteome</keyword>
<evidence type="ECO:0000313" key="9">
    <source>
        <dbReference type="Proteomes" id="UP001597048"/>
    </source>
</evidence>
<evidence type="ECO:0000256" key="2">
    <source>
        <dbReference type="ARBA" id="ARBA00022475"/>
    </source>
</evidence>
<evidence type="ECO:0000259" key="7">
    <source>
        <dbReference type="Pfam" id="PF00884"/>
    </source>
</evidence>
<keyword evidence="3 6" id="KW-0812">Transmembrane</keyword>
<dbReference type="EMBL" id="JBHTJS010000028">
    <property type="protein sequence ID" value="MFD1007902.1"/>
    <property type="molecule type" value="Genomic_DNA"/>
</dbReference>
<dbReference type="CDD" id="cd16015">
    <property type="entry name" value="LTA_synthase"/>
    <property type="match status" value="1"/>
</dbReference>
<dbReference type="PANTHER" id="PTHR47371">
    <property type="entry name" value="LIPOTEICHOIC ACID SYNTHASE"/>
    <property type="match status" value="1"/>
</dbReference>
<gene>
    <name evidence="8" type="ORF">ACFQ1C_07025</name>
</gene>
<keyword evidence="2" id="KW-1003">Cell membrane</keyword>
<dbReference type="Pfam" id="PF00884">
    <property type="entry name" value="Sulfatase"/>
    <property type="match status" value="1"/>
</dbReference>
<feature type="domain" description="Sulfatase N-terminal" evidence="7">
    <location>
        <begin position="277"/>
        <end position="515"/>
    </location>
</feature>
<dbReference type="InterPro" id="IPR000917">
    <property type="entry name" value="Sulfatase_N"/>
</dbReference>
<sequence length="662" mass="75063">MYQTRIRLLFRLLWLQVAWLVLILLGARYLMFQQFADPQTLVGQADDVRRMWVTGIRYDLRIAGMALAPLLLSGLLLAAWHNSWQVWRRLAPLFIALVSLIVAAAAIGNFYYYQTYHHHFDVFAFGLFEDDTSAVLANMGQDYPVISASLLALLAAAIPALLVYYQLRLAPRKRPMPWAFFVVYVLIGVSLVFVFARGSVGTFPLRRGNAQVSELSVLNQLTPNALMALDWAWKDKKRDVQFTTVSQQQGQQLLHTLNFASLNGHTQSNDYLAQQPPHVVLAMMESLGSNMLAFDQPSNNDLLGRLRPHFADDFLFTRFLSQDNGTAPSLAALFFNSPVQNISHSSAQHIDLDTPFDIYNKAGYRNIFISPGNMMWRNLVNYLPLQGVDAVYDQNALLDYYPEAEQYMTDWGLPDEYAYRLAETLLAESEQPLFISILTVTNHPPYVTPNTYSPKPITITPQYAQHIEAGSIEPYEILTTFQYAADALGGFIDHIKDSSLANRTLIAATGDHQMRRIKAFYPNEQVLDRGVPFYLYVPKPILDSLDWRFDQLRVGSHKDIMPTLYHYSLSQQPYLALGGRNMLAPQDDAARAFGYNVLLWIDQQGAYVLNDPPVFYPWLTSDSLLLDNEPVQPVAPKQAARIAAYPQLLRWHINQQVKGSTP</sequence>
<organism evidence="8 9">
    <name type="scientific">Oceanisphaera ostreae</name>
    <dbReference type="NCBI Taxonomy" id="914151"/>
    <lineage>
        <taxon>Bacteria</taxon>
        <taxon>Pseudomonadati</taxon>
        <taxon>Pseudomonadota</taxon>
        <taxon>Gammaproteobacteria</taxon>
        <taxon>Aeromonadales</taxon>
        <taxon>Aeromonadaceae</taxon>
        <taxon>Oceanisphaera</taxon>
    </lineage>
</organism>
<evidence type="ECO:0000256" key="1">
    <source>
        <dbReference type="ARBA" id="ARBA00004651"/>
    </source>
</evidence>
<feature type="transmembrane region" description="Helical" evidence="6">
    <location>
        <begin position="60"/>
        <end position="80"/>
    </location>
</feature>
<evidence type="ECO:0000256" key="4">
    <source>
        <dbReference type="ARBA" id="ARBA00022989"/>
    </source>
</evidence>
<dbReference type="RefSeq" id="WP_379557890.1">
    <property type="nucleotide sequence ID" value="NZ_JBHTJS010000028.1"/>
</dbReference>
<feature type="transmembrane region" description="Helical" evidence="6">
    <location>
        <begin position="92"/>
        <end position="113"/>
    </location>
</feature>
<evidence type="ECO:0000256" key="3">
    <source>
        <dbReference type="ARBA" id="ARBA00022692"/>
    </source>
</evidence>
<protein>
    <submittedName>
        <fullName evidence="8">LTA synthase family protein</fullName>
        <ecNumber evidence="8">2.7.8.-</ecNumber>
    </submittedName>
</protein>
<feature type="transmembrane region" description="Helical" evidence="6">
    <location>
        <begin position="12"/>
        <end position="31"/>
    </location>
</feature>
<dbReference type="PANTHER" id="PTHR47371:SF3">
    <property type="entry name" value="PHOSPHOGLYCEROL TRANSFERASE I"/>
    <property type="match status" value="1"/>
</dbReference>
<evidence type="ECO:0000256" key="6">
    <source>
        <dbReference type="SAM" id="Phobius"/>
    </source>
</evidence>
<evidence type="ECO:0000256" key="5">
    <source>
        <dbReference type="ARBA" id="ARBA00023136"/>
    </source>
</evidence>
<keyword evidence="8" id="KW-0808">Transferase</keyword>
<reference evidence="9" key="1">
    <citation type="journal article" date="2019" name="Int. J. Syst. Evol. Microbiol.">
        <title>The Global Catalogue of Microorganisms (GCM) 10K type strain sequencing project: providing services to taxonomists for standard genome sequencing and annotation.</title>
        <authorList>
            <consortium name="The Broad Institute Genomics Platform"/>
            <consortium name="The Broad Institute Genome Sequencing Center for Infectious Disease"/>
            <person name="Wu L."/>
            <person name="Ma J."/>
        </authorList>
    </citation>
    <scope>NUCLEOTIDE SEQUENCE [LARGE SCALE GENOMIC DNA]</scope>
    <source>
        <strain evidence="9">CCUG 60525</strain>
    </source>
</reference>
<name>A0ABW3KG08_9GAMM</name>